<dbReference type="SUPFAM" id="SSF46785">
    <property type="entry name" value="Winged helix' DNA-binding domain"/>
    <property type="match status" value="1"/>
</dbReference>
<dbReference type="PANTHER" id="PTHR33221">
    <property type="entry name" value="WINGED HELIX-TURN-HELIX TRANSCRIPTIONAL REGULATOR, RRF2 FAMILY"/>
    <property type="match status" value="1"/>
</dbReference>
<dbReference type="GO" id="GO:0003700">
    <property type="term" value="F:DNA-binding transcription factor activity"/>
    <property type="evidence" value="ECO:0007669"/>
    <property type="project" value="TreeGrafter"/>
</dbReference>
<dbReference type="Pfam" id="PF02082">
    <property type="entry name" value="Rrf2"/>
    <property type="match status" value="1"/>
</dbReference>
<protein>
    <submittedName>
        <fullName evidence="1">Rrf2 family transcriptional regulator</fullName>
    </submittedName>
</protein>
<comment type="caution">
    <text evidence="1">The sequence shown here is derived from an EMBL/GenBank/DDBJ whole genome shotgun (WGS) entry which is preliminary data.</text>
</comment>
<accession>A0A926E5P0</accession>
<evidence type="ECO:0000313" key="2">
    <source>
        <dbReference type="Proteomes" id="UP000610862"/>
    </source>
</evidence>
<name>A0A926E5P0_9FIRM</name>
<dbReference type="AlphaFoldDB" id="A0A926E5P0"/>
<dbReference type="InterPro" id="IPR036388">
    <property type="entry name" value="WH-like_DNA-bd_sf"/>
</dbReference>
<gene>
    <name evidence="1" type="ORF">H8692_03360</name>
</gene>
<sequence>MEYAITILDGLYHNGSMSAKELSEMKNIPSPFIYRILKRLEEGGILSIKRGPKGGYSLCRNCDELTLCDIIDVFDNTFLVIECMKKEYECSRNHKSDCCMHGEFGRIQNVLRTEFKKKSLTSLFE</sequence>
<keyword evidence="2" id="KW-1185">Reference proteome</keyword>
<dbReference type="RefSeq" id="WP_187524988.1">
    <property type="nucleotide sequence ID" value="NZ_JACRTA010000001.1"/>
</dbReference>
<dbReference type="PANTHER" id="PTHR33221:SF15">
    <property type="entry name" value="HTH-TYPE TRANSCRIPTIONAL REGULATOR YWGB-RELATED"/>
    <property type="match status" value="1"/>
</dbReference>
<dbReference type="NCBIfam" id="TIGR00738">
    <property type="entry name" value="rrf2_super"/>
    <property type="match status" value="1"/>
</dbReference>
<reference evidence="1" key="1">
    <citation type="submission" date="2020-08" db="EMBL/GenBank/DDBJ databases">
        <title>Genome public.</title>
        <authorList>
            <person name="Liu C."/>
            <person name="Sun Q."/>
        </authorList>
    </citation>
    <scope>NUCLEOTIDE SEQUENCE</scope>
    <source>
        <strain evidence="1">NSJ-24</strain>
    </source>
</reference>
<dbReference type="InterPro" id="IPR036390">
    <property type="entry name" value="WH_DNA-bd_sf"/>
</dbReference>
<dbReference type="GO" id="GO:0005829">
    <property type="term" value="C:cytosol"/>
    <property type="evidence" value="ECO:0007669"/>
    <property type="project" value="TreeGrafter"/>
</dbReference>
<dbReference type="Proteomes" id="UP000610862">
    <property type="component" value="Unassembled WGS sequence"/>
</dbReference>
<dbReference type="Gene3D" id="1.10.10.10">
    <property type="entry name" value="Winged helix-like DNA-binding domain superfamily/Winged helix DNA-binding domain"/>
    <property type="match status" value="1"/>
</dbReference>
<organism evidence="1 2">
    <name type="scientific">Lentihominibacter hominis</name>
    <dbReference type="NCBI Taxonomy" id="2763645"/>
    <lineage>
        <taxon>Bacteria</taxon>
        <taxon>Bacillati</taxon>
        <taxon>Bacillota</taxon>
        <taxon>Clostridia</taxon>
        <taxon>Peptostreptococcales</taxon>
        <taxon>Anaerovoracaceae</taxon>
        <taxon>Lentihominibacter</taxon>
    </lineage>
</organism>
<evidence type="ECO:0000313" key="1">
    <source>
        <dbReference type="EMBL" id="MBC8567802.1"/>
    </source>
</evidence>
<dbReference type="InterPro" id="IPR011991">
    <property type="entry name" value="ArsR-like_HTH"/>
</dbReference>
<dbReference type="InterPro" id="IPR000944">
    <property type="entry name" value="Tscrpt_reg_Rrf2"/>
</dbReference>
<proteinExistence type="predicted"/>
<dbReference type="CDD" id="cd00090">
    <property type="entry name" value="HTH_ARSR"/>
    <property type="match status" value="1"/>
</dbReference>
<dbReference type="PROSITE" id="PS51197">
    <property type="entry name" value="HTH_RRF2_2"/>
    <property type="match status" value="1"/>
</dbReference>
<dbReference type="EMBL" id="JACRTA010000001">
    <property type="protein sequence ID" value="MBC8567802.1"/>
    <property type="molecule type" value="Genomic_DNA"/>
</dbReference>